<dbReference type="EMBL" id="JASEJX010000013">
    <property type="protein sequence ID" value="KAK4517224.1"/>
    <property type="molecule type" value="Genomic_DNA"/>
</dbReference>
<dbReference type="AlphaFoldDB" id="A0AAN7DN94"/>
<dbReference type="InterPro" id="IPR040521">
    <property type="entry name" value="KDZ"/>
</dbReference>
<dbReference type="Pfam" id="PF18758">
    <property type="entry name" value="KDZ"/>
    <property type="match status" value="1"/>
</dbReference>
<organism evidence="5 6">
    <name type="scientific">Mucor velutinosus</name>
    <dbReference type="NCBI Taxonomy" id="708070"/>
    <lineage>
        <taxon>Eukaryota</taxon>
        <taxon>Fungi</taxon>
        <taxon>Fungi incertae sedis</taxon>
        <taxon>Mucoromycota</taxon>
        <taxon>Mucoromycotina</taxon>
        <taxon>Mucoromycetes</taxon>
        <taxon>Mucorales</taxon>
        <taxon>Mucorineae</taxon>
        <taxon>Mucoraceae</taxon>
        <taxon>Mucor</taxon>
    </lineage>
</organism>
<reference evidence="5 6" key="1">
    <citation type="submission" date="2022-11" db="EMBL/GenBank/DDBJ databases">
        <title>Mucor velutinosus strain NIH1002 WGS.</title>
        <authorList>
            <person name="Subramanian P."/>
            <person name="Mullikin J.C."/>
            <person name="Segre J.A."/>
            <person name="Zelazny A.M."/>
        </authorList>
    </citation>
    <scope>NUCLEOTIDE SEQUENCE [LARGE SCALE GENOMIC DNA]</scope>
    <source>
        <strain evidence="5 6">NIH1002</strain>
    </source>
</reference>
<accession>A0AAN7DN94</accession>
<keyword evidence="1" id="KW-0175">Coiled coil</keyword>
<feature type="compositionally biased region" description="Acidic residues" evidence="2">
    <location>
        <begin position="876"/>
        <end position="897"/>
    </location>
</feature>
<evidence type="ECO:0000256" key="1">
    <source>
        <dbReference type="SAM" id="Coils"/>
    </source>
</evidence>
<proteinExistence type="predicted"/>
<name>A0AAN7DN94_9FUNG</name>
<feature type="region of interest" description="Disordered" evidence="2">
    <location>
        <begin position="874"/>
        <end position="897"/>
    </location>
</feature>
<gene>
    <name evidence="3" type="ORF">ATC70_000540</name>
    <name evidence="4" type="ORF">ATC70_000556</name>
    <name evidence="5" type="ORF">ATC70_008411</name>
</gene>
<dbReference type="EMBL" id="JASEJX010000011">
    <property type="protein sequence ID" value="KAK4520278.1"/>
    <property type="molecule type" value="Genomic_DNA"/>
</dbReference>
<dbReference type="PANTHER" id="PTHR33096:SF1">
    <property type="entry name" value="CXC1-LIKE CYSTEINE CLUSTER ASSOCIATED WITH KDZ TRANSPOSASES DOMAIN-CONTAINING PROTEIN"/>
    <property type="match status" value="1"/>
</dbReference>
<feature type="region of interest" description="Disordered" evidence="2">
    <location>
        <begin position="25"/>
        <end position="73"/>
    </location>
</feature>
<protein>
    <submittedName>
        <fullName evidence="5">Uncharacterized protein</fullName>
    </submittedName>
</protein>
<evidence type="ECO:0000313" key="3">
    <source>
        <dbReference type="EMBL" id="KAK4517208.1"/>
    </source>
</evidence>
<dbReference type="EMBL" id="JASEJX010000013">
    <property type="protein sequence ID" value="KAK4517208.1"/>
    <property type="molecule type" value="Genomic_DNA"/>
</dbReference>
<evidence type="ECO:0000313" key="6">
    <source>
        <dbReference type="Proteomes" id="UP001304243"/>
    </source>
</evidence>
<dbReference type="RefSeq" id="XP_064683874.1">
    <property type="nucleotide sequence ID" value="XM_064819954.1"/>
</dbReference>
<comment type="caution">
    <text evidence="5">The sequence shown here is derived from an EMBL/GenBank/DDBJ whole genome shotgun (WGS) entry which is preliminary data.</text>
</comment>
<feature type="coiled-coil region" evidence="1">
    <location>
        <begin position="789"/>
        <end position="816"/>
    </location>
</feature>
<keyword evidence="6" id="KW-1185">Reference proteome</keyword>
<evidence type="ECO:0000313" key="4">
    <source>
        <dbReference type="EMBL" id="KAK4517224.1"/>
    </source>
</evidence>
<feature type="compositionally biased region" description="Basic and acidic residues" evidence="2">
    <location>
        <begin position="34"/>
        <end position="53"/>
    </location>
</feature>
<dbReference type="Proteomes" id="UP001304243">
    <property type="component" value="Unassembled WGS sequence"/>
</dbReference>
<sequence>MSSIEDAKLLKQLKKQELKKLDRMKRIQNGTATTHDRRLYKKERDAMKRRLAEQEAENVAKRSRSRSNGSGSADEMYARLEEARQQMDEDADEFGMWVDDDSQDHPAPVERVERVHNRNFNPKKQRKQFWAEGSEALLTAFIESFKRCGEPDFRLEKPLEMEKPASCNCSIRRTSDLTGFMFGGPSKFSVAYCDHQSLLETLVLCQMLPTSTQQPKSAIHFSVFEYGNIAKLDGYVSNHGFTKIYNSWCLQRGGFSKDFISMDASVYNMLQVIYRNVHKHAMDRLREENSLALQVGCYACHGAERKFVSMDGNFSWRRRKDRNSSKNNWEQGIFAPSRAESALVAPPEEVERFNDHTEVTDEECLLRDLDSDFKAGVDHRRQNGNRFDECGVFSLNCARHGIVERIFDIFGGEGRKYALAAISHVVDNLGDQEKLAVLYDIVCMCQKRIEESVPLINRHDPIYGVAIFHALAHSLNCQVKYFPRYVKGMALTDGESVERVWSHCNHFVSMSRNMSKANRHALLTQVLDKYRSDKIDSLASYINRKYKKVLTKMRLLNMSIAEYKNLEQEWLKHADNLCIFPDFSGLEQIQNSAERVEALRNAKVHYLILVAQHMTLINKETKSKFTGYHVEHLRKTLLVKIQLMERQFEFLPVNRPKNFKDPLFGEYHVQVKDCRYDALNNYLTHLLFAIVMREKKLHQPAGSSGTAKAARIVISLEALHRLTEKVISRINALVLKYFDGAEDKMKMTVGREVEKLRTSAQGENILGLSDALANWHLLNRHVEEATLLIEESNRFVSNLTKEYDEMERALRSQESHLLRRQFLQTCRRLYVAKKTLQQVRNQVQPTISLTPTPDGSTNDLVVIEYQQFELLNEGDAVAEEDSEDDDFAEGGDDEEDLQEVLREIGDASLGR</sequence>
<evidence type="ECO:0000256" key="2">
    <source>
        <dbReference type="SAM" id="MobiDB-lite"/>
    </source>
</evidence>
<evidence type="ECO:0000313" key="5">
    <source>
        <dbReference type="EMBL" id="KAK4520278.1"/>
    </source>
</evidence>
<dbReference type="GeneID" id="89944242"/>
<dbReference type="PANTHER" id="PTHR33096">
    <property type="entry name" value="CXC2 DOMAIN-CONTAINING PROTEIN"/>
    <property type="match status" value="1"/>
</dbReference>